<dbReference type="AlphaFoldDB" id="A0A914KNA1"/>
<protein>
    <submittedName>
        <fullName evidence="3">Candidate secreted effector</fullName>
    </submittedName>
</protein>
<keyword evidence="1" id="KW-0472">Membrane</keyword>
<feature type="transmembrane region" description="Helical" evidence="1">
    <location>
        <begin position="32"/>
        <end position="49"/>
    </location>
</feature>
<keyword evidence="1" id="KW-0812">Transmembrane</keyword>
<evidence type="ECO:0000256" key="1">
    <source>
        <dbReference type="SAM" id="Phobius"/>
    </source>
</evidence>
<organism evidence="2 3">
    <name type="scientific">Meloidogyne incognita</name>
    <name type="common">Southern root-knot nematode worm</name>
    <name type="synonym">Oxyuris incognita</name>
    <dbReference type="NCBI Taxonomy" id="6306"/>
    <lineage>
        <taxon>Eukaryota</taxon>
        <taxon>Metazoa</taxon>
        <taxon>Ecdysozoa</taxon>
        <taxon>Nematoda</taxon>
        <taxon>Chromadorea</taxon>
        <taxon>Rhabditida</taxon>
        <taxon>Tylenchina</taxon>
        <taxon>Tylenchomorpha</taxon>
        <taxon>Tylenchoidea</taxon>
        <taxon>Meloidogynidae</taxon>
        <taxon>Meloidogyninae</taxon>
        <taxon>Meloidogyne</taxon>
        <taxon>Meloidogyne incognita group</taxon>
    </lineage>
</organism>
<name>A0A914KNA1_MELIC</name>
<dbReference type="WBParaSite" id="Minc3s00036g02138">
    <property type="protein sequence ID" value="Minc3s00036g02138"/>
    <property type="gene ID" value="Minc3s00036g02138"/>
</dbReference>
<dbReference type="Proteomes" id="UP000887563">
    <property type="component" value="Unplaced"/>
</dbReference>
<reference evidence="3" key="1">
    <citation type="submission" date="2022-11" db="UniProtKB">
        <authorList>
            <consortium name="WormBaseParasite"/>
        </authorList>
    </citation>
    <scope>IDENTIFICATION</scope>
</reference>
<keyword evidence="2" id="KW-1185">Reference proteome</keyword>
<evidence type="ECO:0000313" key="2">
    <source>
        <dbReference type="Proteomes" id="UP000887563"/>
    </source>
</evidence>
<evidence type="ECO:0000313" key="3">
    <source>
        <dbReference type="WBParaSite" id="Minc3s00036g02138"/>
    </source>
</evidence>
<proteinExistence type="predicted"/>
<sequence>MLMQLILFCFQKNSFWGNAGSTIIWKAIRANYWAWTLWKFFFLVLYYFLSCRSEYFCI</sequence>
<accession>A0A914KNA1</accession>
<keyword evidence="1" id="KW-1133">Transmembrane helix</keyword>